<dbReference type="PANTHER" id="PTHR36529">
    <property type="entry name" value="SLL1095 PROTEIN"/>
    <property type="match status" value="1"/>
</dbReference>
<keyword evidence="2" id="KW-1185">Reference proteome</keyword>
<dbReference type="NCBIfam" id="TIGR04282">
    <property type="entry name" value="glyco_like_cofC"/>
    <property type="match status" value="1"/>
</dbReference>
<gene>
    <name evidence="1" type="ORF">GCM10007940_14620</name>
</gene>
<organism evidence="1 2">
    <name type="scientific">Portibacter lacus</name>
    <dbReference type="NCBI Taxonomy" id="1099794"/>
    <lineage>
        <taxon>Bacteria</taxon>
        <taxon>Pseudomonadati</taxon>
        <taxon>Bacteroidota</taxon>
        <taxon>Saprospiria</taxon>
        <taxon>Saprospirales</taxon>
        <taxon>Haliscomenobacteraceae</taxon>
        <taxon>Portibacter</taxon>
    </lineage>
</organism>
<evidence type="ECO:0008006" key="3">
    <source>
        <dbReference type="Google" id="ProtNLM"/>
    </source>
</evidence>
<dbReference type="EMBL" id="BSOH01000007">
    <property type="protein sequence ID" value="GLR16847.1"/>
    <property type="molecule type" value="Genomic_DNA"/>
</dbReference>
<dbReference type="Proteomes" id="UP001156666">
    <property type="component" value="Unassembled WGS sequence"/>
</dbReference>
<protein>
    <recommendedName>
        <fullName evidence="3">Glycosyltransferase</fullName>
    </recommendedName>
</protein>
<dbReference type="InterPro" id="IPR018641">
    <property type="entry name" value="Trfase_1_rSAM/seldom-assoc"/>
</dbReference>
<reference evidence="1" key="2">
    <citation type="submission" date="2023-01" db="EMBL/GenBank/DDBJ databases">
        <title>Draft genome sequence of Portibacter lacus strain NBRC 108769.</title>
        <authorList>
            <person name="Sun Q."/>
            <person name="Mori K."/>
        </authorList>
    </citation>
    <scope>NUCLEOTIDE SEQUENCE</scope>
    <source>
        <strain evidence="1">NBRC 108769</strain>
    </source>
</reference>
<reference evidence="1" key="1">
    <citation type="journal article" date="2014" name="Int. J. Syst. Evol. Microbiol.">
        <title>Complete genome sequence of Corynebacterium casei LMG S-19264T (=DSM 44701T), isolated from a smear-ripened cheese.</title>
        <authorList>
            <consortium name="US DOE Joint Genome Institute (JGI-PGF)"/>
            <person name="Walter F."/>
            <person name="Albersmeier A."/>
            <person name="Kalinowski J."/>
            <person name="Ruckert C."/>
        </authorList>
    </citation>
    <scope>NUCLEOTIDE SEQUENCE</scope>
    <source>
        <strain evidence="1">NBRC 108769</strain>
    </source>
</reference>
<name>A0AA37SN97_9BACT</name>
<dbReference type="InterPro" id="IPR029044">
    <property type="entry name" value="Nucleotide-diphossugar_trans"/>
</dbReference>
<sequence length="191" mass="21455">MIFTKNPILGTAKTRIGKVKGDETALKVYLRLLTYTRDITKSLSAKKIVFFNKSIEKEGIWDDHIYSKSMQVDGNLGDKMGSAFTDELKVSDRVIIIGSDCATLTQADIEDAFKTLDTHDTVIGPAEDGGYYLLGMKSNHNFIFEDMPWSQENLLEETLAKLSSKGLSYALLPVKSDIDYWEDWAALGWEL</sequence>
<evidence type="ECO:0000313" key="2">
    <source>
        <dbReference type="Proteomes" id="UP001156666"/>
    </source>
</evidence>
<dbReference type="Gene3D" id="3.90.550.10">
    <property type="entry name" value="Spore Coat Polysaccharide Biosynthesis Protein SpsA, Chain A"/>
    <property type="match status" value="1"/>
</dbReference>
<accession>A0AA37SN97</accession>
<evidence type="ECO:0000313" key="1">
    <source>
        <dbReference type="EMBL" id="GLR16847.1"/>
    </source>
</evidence>
<dbReference type="Pfam" id="PF09837">
    <property type="entry name" value="DUF2064"/>
    <property type="match status" value="1"/>
</dbReference>
<dbReference type="SUPFAM" id="SSF53448">
    <property type="entry name" value="Nucleotide-diphospho-sugar transferases"/>
    <property type="match status" value="1"/>
</dbReference>
<dbReference type="AlphaFoldDB" id="A0AA37SN97"/>
<comment type="caution">
    <text evidence="1">The sequence shown here is derived from an EMBL/GenBank/DDBJ whole genome shotgun (WGS) entry which is preliminary data.</text>
</comment>
<proteinExistence type="predicted"/>
<dbReference type="PANTHER" id="PTHR36529:SF1">
    <property type="entry name" value="GLYCOSYLTRANSFERASE"/>
    <property type="match status" value="1"/>
</dbReference>
<dbReference type="RefSeq" id="WP_235290970.1">
    <property type="nucleotide sequence ID" value="NZ_BSOH01000007.1"/>
</dbReference>